<evidence type="ECO:0008006" key="5">
    <source>
        <dbReference type="Google" id="ProtNLM"/>
    </source>
</evidence>
<reference evidence="3 4" key="1">
    <citation type="journal article" date="2009" name="Genome Res.">
        <title>Comparative genomics of the fungal pathogens Candida dubliniensis and Candida albicans.</title>
        <authorList>
            <person name="Jackson A.P."/>
            <person name="Gamble J.A."/>
            <person name="Yeomans T."/>
            <person name="Moran G.P."/>
            <person name="Saunders D."/>
            <person name="Harris D."/>
            <person name="Aslett M."/>
            <person name="Barrell J.F."/>
            <person name="Butler G."/>
            <person name="Citiulo F."/>
            <person name="Coleman D.C."/>
            <person name="de Groot P.W.J."/>
            <person name="Goodwin T.J."/>
            <person name="Quail M.A."/>
            <person name="McQuillan J."/>
            <person name="Munro C.A."/>
            <person name="Pain A."/>
            <person name="Poulter R.T."/>
            <person name="Rajandream M.A."/>
            <person name="Renauld H."/>
            <person name="Spiering M.J."/>
            <person name="Tivey A."/>
            <person name="Gow N.A.R."/>
            <person name="Barrell B."/>
            <person name="Sullivan D.J."/>
            <person name="Berriman M."/>
        </authorList>
    </citation>
    <scope>NUCLEOTIDE SEQUENCE [LARGE SCALE GENOMIC DNA]</scope>
    <source>
        <strain evidence="4">CD36 / ATCC MYA-646 / CBS 7987 / NCPF 3949 / NRRL Y-17841</strain>
    </source>
</reference>
<dbReference type="GO" id="GO:0005634">
    <property type="term" value="C:nucleus"/>
    <property type="evidence" value="ECO:0007669"/>
    <property type="project" value="TreeGrafter"/>
</dbReference>
<dbReference type="KEGG" id="cdu:CD36_08800"/>
<accession>B9W8V4</accession>
<sequence>MPLAHNLNKVTKNISKSAGSLHIKGRKFKQLNRATLRDKKLQQRKSQSLERKSNELSIVFFIQSLLQENSTISDNEENLEEFTNKKQFSLDEMKQIIEKFIHQHDEELQKLQSERRKGRPPINRQTILEEKLKYDLEIYKTGFKIPDLTDQLTVERIKEWNGTTGATTTMRFIRVSKDMTELPTTTTEIEMK</sequence>
<evidence type="ECO:0000313" key="3">
    <source>
        <dbReference type="EMBL" id="CAX45178.1"/>
    </source>
</evidence>
<dbReference type="CGD" id="CAL0000166727">
    <property type="gene designation" value="Cd36_08800"/>
</dbReference>
<keyword evidence="4" id="KW-1185">Reference proteome</keyword>
<dbReference type="InterPro" id="IPR021346">
    <property type="entry name" value="Tma16"/>
</dbReference>
<protein>
    <recommendedName>
        <fullName evidence="5">Translation machinery-associated protein 16</fullName>
    </recommendedName>
</protein>
<dbReference type="EMBL" id="FM992688">
    <property type="protein sequence ID" value="CAX45178.1"/>
    <property type="molecule type" value="Genomic_DNA"/>
</dbReference>
<dbReference type="HOGENOM" id="CLU_106785_0_0_1"/>
<dbReference type="VEuPathDB" id="FungiDB:CD36_08800"/>
<dbReference type="Proteomes" id="UP000002605">
    <property type="component" value="Chromosome 1"/>
</dbReference>
<dbReference type="PANTHER" id="PTHR13349:SF2">
    <property type="entry name" value="TRANSLATION MACHINERY-ASSOCIATED PROTEIN 16"/>
    <property type="match status" value="1"/>
</dbReference>
<dbReference type="Gene3D" id="1.20.1440.170">
    <property type="entry name" value="Translation machinery-associated protein 16-like"/>
    <property type="match status" value="1"/>
</dbReference>
<organism evidence="3 4">
    <name type="scientific">Candida dubliniensis (strain CD36 / ATCC MYA-646 / CBS 7987 / NCPF 3949 / NRRL Y-17841)</name>
    <name type="common">Yeast</name>
    <dbReference type="NCBI Taxonomy" id="573826"/>
    <lineage>
        <taxon>Eukaryota</taxon>
        <taxon>Fungi</taxon>
        <taxon>Dikarya</taxon>
        <taxon>Ascomycota</taxon>
        <taxon>Saccharomycotina</taxon>
        <taxon>Pichiomycetes</taxon>
        <taxon>Debaryomycetaceae</taxon>
        <taxon>Candida/Lodderomyces clade</taxon>
        <taxon>Candida</taxon>
    </lineage>
</organism>
<dbReference type="PANTHER" id="PTHR13349">
    <property type="entry name" value="TRANSLATION MACHINERY-ASSOCIATED PROTEIN 16"/>
    <property type="match status" value="1"/>
</dbReference>
<evidence type="ECO:0000256" key="1">
    <source>
        <dbReference type="ARBA" id="ARBA00034127"/>
    </source>
</evidence>
<dbReference type="InterPro" id="IPR038356">
    <property type="entry name" value="Tma16_sf"/>
</dbReference>
<name>B9W8V4_CANDC</name>
<evidence type="ECO:0000313" key="2">
    <source>
        <dbReference type="CGD" id="CAL0000166727"/>
    </source>
</evidence>
<dbReference type="eggNOG" id="ENOG502RY79">
    <property type="taxonomic scope" value="Eukaryota"/>
</dbReference>
<evidence type="ECO:0000313" key="4">
    <source>
        <dbReference type="Proteomes" id="UP000002605"/>
    </source>
</evidence>
<dbReference type="AlphaFoldDB" id="B9W8V4"/>
<proteinExistence type="inferred from homology"/>
<comment type="similarity">
    <text evidence="1">Belongs to the TMA16 family.</text>
</comment>
<dbReference type="GeneID" id="8045070"/>
<dbReference type="OrthoDB" id="270284at2759"/>
<dbReference type="Pfam" id="PF11176">
    <property type="entry name" value="Tma16"/>
    <property type="match status" value="1"/>
</dbReference>
<gene>
    <name evidence="2" type="ordered locus">Cd36_08800</name>
    <name evidence="3" type="ORF">CD36_08800</name>
</gene>
<dbReference type="RefSeq" id="XP_002417524.1">
    <property type="nucleotide sequence ID" value="XM_002417479.1"/>
</dbReference>